<proteinExistence type="predicted"/>
<comment type="caution">
    <text evidence="1">The sequence shown here is derived from an EMBL/GenBank/DDBJ whole genome shotgun (WGS) entry which is preliminary data.</text>
</comment>
<keyword evidence="2" id="KW-1185">Reference proteome</keyword>
<sequence>MNRPLPLTELQLAVEEFTVVFDKGSNTKKNFAEMDASEVPYVASLSPAYHEDLLNIPISDYTQLDVGEKKVSCYLAKKEVWGKEKSLVLYVSERLRAGQIHGLYQALSKKNSNCRNSRIN</sequence>
<gene>
    <name evidence="1" type="ORF">E4U82_01475</name>
</gene>
<dbReference type="AlphaFoldDB" id="A0A4Y9AGX0"/>
<organism evidence="1 2">
    <name type="scientific">Lentibacillus salicampi</name>
    <dbReference type="NCBI Taxonomy" id="175306"/>
    <lineage>
        <taxon>Bacteria</taxon>
        <taxon>Bacillati</taxon>
        <taxon>Bacillota</taxon>
        <taxon>Bacilli</taxon>
        <taxon>Bacillales</taxon>
        <taxon>Bacillaceae</taxon>
        <taxon>Lentibacillus</taxon>
    </lineage>
</organism>
<evidence type="ECO:0000313" key="2">
    <source>
        <dbReference type="Proteomes" id="UP000298484"/>
    </source>
</evidence>
<reference evidence="1 2" key="1">
    <citation type="submission" date="2019-03" db="EMBL/GenBank/DDBJ databases">
        <title>Genome sequence of Lentibacillus salicampi ATCC BAA-719.</title>
        <authorList>
            <person name="Maclea K.S."/>
            <person name="Simoes Junior M."/>
        </authorList>
    </citation>
    <scope>NUCLEOTIDE SEQUENCE [LARGE SCALE GENOMIC DNA]</scope>
    <source>
        <strain evidence="1 2">ATCC BAA-719</strain>
    </source>
</reference>
<dbReference type="Proteomes" id="UP000298484">
    <property type="component" value="Unassembled WGS sequence"/>
</dbReference>
<evidence type="ECO:0000313" key="1">
    <source>
        <dbReference type="EMBL" id="TFJ94612.1"/>
    </source>
</evidence>
<name>A0A4Y9AGX0_9BACI</name>
<protein>
    <submittedName>
        <fullName evidence="1">Uncharacterized protein</fullName>
    </submittedName>
</protein>
<accession>A0A4Y9AGX0</accession>
<dbReference type="EMBL" id="SRHY01000001">
    <property type="protein sequence ID" value="TFJ94612.1"/>
    <property type="molecule type" value="Genomic_DNA"/>
</dbReference>